<dbReference type="PANTHER" id="PTHR48054">
    <property type="entry name" value="RECEPTOR KINASE-LIKE PROTEIN XA21"/>
    <property type="match status" value="1"/>
</dbReference>
<keyword evidence="6" id="KW-1185">Reference proteome</keyword>
<keyword evidence="1" id="KW-0433">Leucine-rich repeat</keyword>
<proteinExistence type="predicted"/>
<sequence>MDHIEKESGRSLGTAAANDRMNTSLERVPSSKSFALSRENSSKSVHDHQNEDDSTRLNESWFQQVLTNARESATQTISDPMAEATVRGAGIAPEPPSGANAKTSHQPGDPSDEKKAPAQKDHPASKTSKSTSSTGEARLRDEKHPKSEAEKIVEGFENGGRVPDHGNSNNGRSRILDNDTSEYDEKRILCEKASGSEQNQPTPPPTEQSVKIGKISRASAGNLEGGNINEDSSVEEVPPRRSTRESAPGAFRSDGTETVPTQPVRYSLLAASTHGQNAEDESASMSQLETTAAPIPPLPASSNGDNNNTTRGSSNFLVVANPISSHFMQLAEEVGNSDDSRRTSQASEKSNLLLAGTISVVLLVGLTLLLVVLLTGTSTDDDSNNITGTVTPDAGPTPAPSLGIETYVQSLLPEYTVTALRSPSSAQSLAYQWLLDDPALTNYPAWRIQQRLALAILFFSTDGDNWNEATHWLSYDHHECDWYSSTFLRWDLAKEEFGTILEDIKQYFADSVCQEGKYNHLRLHSNRLQGTVPQELGWLSSLKTLLLFINDITGSIPTEIGHLNELEIFGCVACFLTGQVPTEIGLLSNLIGIGVYVNPFLNSTLPTELGLLEKLEAAYLGGTDLFGTIPTELGQLTNIISLWTGGNELEGSLPSELGLLTQMMEFSASRNNMTGEIPLEIWSLQHMSHLELQSNKLEGSLPTEIGLLTSATWLSLSENSLKGSLPLQLSHLTGLEELYLGSNAFTGSLPSSIGRLRNLTRLVLSNTTLTGQLPSELGLLTKLTRLDLLDNPFLTGTIPEGLCSHGILFTCSETLCGCDCSCTGT</sequence>
<keyword evidence="4" id="KW-0472">Membrane</keyword>
<evidence type="ECO:0000313" key="6">
    <source>
        <dbReference type="Proteomes" id="UP001153069"/>
    </source>
</evidence>
<evidence type="ECO:0000256" key="1">
    <source>
        <dbReference type="ARBA" id="ARBA00022614"/>
    </source>
</evidence>
<dbReference type="FunFam" id="3.80.10.10:FF:000041">
    <property type="entry name" value="LRR receptor-like serine/threonine-protein kinase ERECTA"/>
    <property type="match status" value="2"/>
</dbReference>
<dbReference type="InterPro" id="IPR052592">
    <property type="entry name" value="LRR-RLK"/>
</dbReference>
<feature type="compositionally biased region" description="Basic and acidic residues" evidence="3">
    <location>
        <begin position="137"/>
        <end position="154"/>
    </location>
</feature>
<comment type="caution">
    <text evidence="5">The sequence shown here is derived from an EMBL/GenBank/DDBJ whole genome shotgun (WGS) entry which is preliminary data.</text>
</comment>
<organism evidence="5 6">
    <name type="scientific">Seminavis robusta</name>
    <dbReference type="NCBI Taxonomy" id="568900"/>
    <lineage>
        <taxon>Eukaryota</taxon>
        <taxon>Sar</taxon>
        <taxon>Stramenopiles</taxon>
        <taxon>Ochrophyta</taxon>
        <taxon>Bacillariophyta</taxon>
        <taxon>Bacillariophyceae</taxon>
        <taxon>Bacillariophycidae</taxon>
        <taxon>Naviculales</taxon>
        <taxon>Naviculaceae</taxon>
        <taxon>Seminavis</taxon>
    </lineage>
</organism>
<dbReference type="OrthoDB" id="40118at2759"/>
<feature type="compositionally biased region" description="Basic and acidic residues" evidence="3">
    <location>
        <begin position="111"/>
        <end position="124"/>
    </location>
</feature>
<feature type="compositionally biased region" description="Basic and acidic residues" evidence="3">
    <location>
        <begin position="40"/>
        <end position="56"/>
    </location>
</feature>
<feature type="compositionally biased region" description="Polar residues" evidence="3">
    <location>
        <begin position="57"/>
        <end position="78"/>
    </location>
</feature>
<reference evidence="5" key="1">
    <citation type="submission" date="2020-06" db="EMBL/GenBank/DDBJ databases">
        <authorList>
            <consortium name="Plant Systems Biology data submission"/>
        </authorList>
    </citation>
    <scope>NUCLEOTIDE SEQUENCE</scope>
    <source>
        <strain evidence="5">D6</strain>
    </source>
</reference>
<accession>A0A9N8ESE6</accession>
<feature type="compositionally biased region" description="Low complexity" evidence="3">
    <location>
        <begin position="125"/>
        <end position="134"/>
    </location>
</feature>
<keyword evidence="2" id="KW-0677">Repeat</keyword>
<evidence type="ECO:0000256" key="2">
    <source>
        <dbReference type="ARBA" id="ARBA00022737"/>
    </source>
</evidence>
<dbReference type="InterPro" id="IPR001611">
    <property type="entry name" value="Leu-rich_rpt"/>
</dbReference>
<feature type="compositionally biased region" description="Polar residues" evidence="3">
    <location>
        <begin position="300"/>
        <end position="314"/>
    </location>
</feature>
<dbReference type="AlphaFoldDB" id="A0A9N8ESE6"/>
<name>A0A9N8ESE6_9STRA</name>
<keyword evidence="4" id="KW-1133">Transmembrane helix</keyword>
<dbReference type="Gene3D" id="3.80.10.10">
    <property type="entry name" value="Ribonuclease Inhibitor"/>
    <property type="match status" value="2"/>
</dbReference>
<feature type="transmembrane region" description="Helical" evidence="4">
    <location>
        <begin position="352"/>
        <end position="374"/>
    </location>
</feature>
<evidence type="ECO:0000313" key="5">
    <source>
        <dbReference type="EMBL" id="CAB9525204.1"/>
    </source>
</evidence>
<dbReference type="InterPro" id="IPR032675">
    <property type="entry name" value="LRR_dom_sf"/>
</dbReference>
<dbReference type="PANTHER" id="PTHR48054:SF82">
    <property type="entry name" value="LRR RECEPTOR-LIKE SERINE_THREONINE-PROTEIN KINASE FLS2"/>
    <property type="match status" value="1"/>
</dbReference>
<feature type="compositionally biased region" description="Polar residues" evidence="3">
    <location>
        <begin position="20"/>
        <end position="39"/>
    </location>
</feature>
<protein>
    <submittedName>
        <fullName evidence="5">Leucine Rich Repeat</fullName>
    </submittedName>
</protein>
<gene>
    <name evidence="5" type="ORF">SEMRO_1644_G288160.1</name>
</gene>
<evidence type="ECO:0000256" key="3">
    <source>
        <dbReference type="SAM" id="MobiDB-lite"/>
    </source>
</evidence>
<dbReference type="Proteomes" id="UP001153069">
    <property type="component" value="Unassembled WGS sequence"/>
</dbReference>
<evidence type="ECO:0000256" key="4">
    <source>
        <dbReference type="SAM" id="Phobius"/>
    </source>
</evidence>
<dbReference type="EMBL" id="CAICTM010001642">
    <property type="protein sequence ID" value="CAB9525204.1"/>
    <property type="molecule type" value="Genomic_DNA"/>
</dbReference>
<dbReference type="SUPFAM" id="SSF52058">
    <property type="entry name" value="L domain-like"/>
    <property type="match status" value="1"/>
</dbReference>
<keyword evidence="4" id="KW-0812">Transmembrane</keyword>
<dbReference type="Pfam" id="PF00560">
    <property type="entry name" value="LRR_1"/>
    <property type="match status" value="2"/>
</dbReference>
<feature type="region of interest" description="Disordered" evidence="3">
    <location>
        <begin position="1"/>
        <end position="314"/>
    </location>
</feature>